<organism evidence="2">
    <name type="scientific">viral metagenome</name>
    <dbReference type="NCBI Taxonomy" id="1070528"/>
    <lineage>
        <taxon>unclassified sequences</taxon>
        <taxon>metagenomes</taxon>
        <taxon>organismal metagenomes</taxon>
    </lineage>
</organism>
<reference evidence="2" key="1">
    <citation type="journal article" date="2020" name="Nature">
        <title>Giant virus diversity and host interactions through global metagenomics.</title>
        <authorList>
            <person name="Schulz F."/>
            <person name="Roux S."/>
            <person name="Paez-Espino D."/>
            <person name="Jungbluth S."/>
            <person name="Walsh D.A."/>
            <person name="Denef V.J."/>
            <person name="McMahon K.D."/>
            <person name="Konstantinidis K.T."/>
            <person name="Eloe-Fadrosh E.A."/>
            <person name="Kyrpides N.C."/>
            <person name="Woyke T."/>
        </authorList>
    </citation>
    <scope>NUCLEOTIDE SEQUENCE</scope>
    <source>
        <strain evidence="2">GVMAG-M-3300023179-86</strain>
    </source>
</reference>
<dbReference type="Pfam" id="PF00535">
    <property type="entry name" value="Glycos_transf_2"/>
    <property type="match status" value="1"/>
</dbReference>
<name>A0A6C0HA30_9ZZZZ</name>
<sequence length="265" mass="31482">MKCCICGTLKNCAPYLNKVFENIEKIASLFDDYVIILYYDKSSDNTLQILKEYQIKNKKLIFYVNEKLPSTYRTINIARGRNFCLNYITTNYPDYKYFIMMDMDDVNCKDIDIAILKKYLHRDDWDGLSFNMSPAYYDYWALSLYPYFLSLYCWDDPDKMSKLIFNNVDESLKKLKENELLNCASAFGGFAIYKKDKFINCKYDGRLRNDLLPFHSILNMNKTTCLNYKKSYDDCEHRAFHLEAINKNNARIRISPENLFTPFKI</sequence>
<evidence type="ECO:0000259" key="1">
    <source>
        <dbReference type="Pfam" id="PF00535"/>
    </source>
</evidence>
<dbReference type="Gene3D" id="3.90.550.10">
    <property type="entry name" value="Spore Coat Polysaccharide Biosynthesis Protein SpsA, Chain A"/>
    <property type="match status" value="1"/>
</dbReference>
<dbReference type="EMBL" id="MN739917">
    <property type="protein sequence ID" value="QHT77461.1"/>
    <property type="molecule type" value="Genomic_DNA"/>
</dbReference>
<accession>A0A6C0HA30</accession>
<proteinExistence type="predicted"/>
<dbReference type="SUPFAM" id="SSF53448">
    <property type="entry name" value="Nucleotide-diphospho-sugar transferases"/>
    <property type="match status" value="1"/>
</dbReference>
<protein>
    <recommendedName>
        <fullName evidence="1">Glycosyltransferase 2-like domain-containing protein</fullName>
    </recommendedName>
</protein>
<dbReference type="InterPro" id="IPR001173">
    <property type="entry name" value="Glyco_trans_2-like"/>
</dbReference>
<feature type="domain" description="Glycosyltransferase 2-like" evidence="1">
    <location>
        <begin position="9"/>
        <end position="127"/>
    </location>
</feature>
<dbReference type="InterPro" id="IPR029044">
    <property type="entry name" value="Nucleotide-diphossugar_trans"/>
</dbReference>
<dbReference type="AlphaFoldDB" id="A0A6C0HA30"/>
<evidence type="ECO:0000313" key="2">
    <source>
        <dbReference type="EMBL" id="QHT77461.1"/>
    </source>
</evidence>